<reference evidence="20" key="2">
    <citation type="submission" date="2025-08" db="UniProtKB">
        <authorList>
            <consortium name="Ensembl"/>
        </authorList>
    </citation>
    <scope>IDENTIFICATION</scope>
</reference>
<dbReference type="Gene3D" id="2.30.42.10">
    <property type="match status" value="1"/>
</dbReference>
<dbReference type="InterPro" id="IPR001478">
    <property type="entry name" value="PDZ"/>
</dbReference>
<dbReference type="SUPFAM" id="SSF47769">
    <property type="entry name" value="SAM/Pointed domain"/>
    <property type="match status" value="1"/>
</dbReference>
<feature type="compositionally biased region" description="Basic and acidic residues" evidence="17">
    <location>
        <begin position="372"/>
        <end position="385"/>
    </location>
</feature>
<dbReference type="CDD" id="cd09512">
    <property type="entry name" value="SAM_Neurabin-like"/>
    <property type="match status" value="1"/>
</dbReference>
<feature type="domain" description="PDZ" evidence="19">
    <location>
        <begin position="667"/>
        <end position="755"/>
    </location>
</feature>
<reference evidence="20" key="3">
    <citation type="submission" date="2025-09" db="UniProtKB">
        <authorList>
            <consortium name="Ensembl"/>
        </authorList>
    </citation>
    <scope>IDENTIFICATION</scope>
</reference>
<keyword evidence="21" id="KW-1185">Reference proteome</keyword>
<feature type="region of interest" description="Disordered" evidence="17">
    <location>
        <begin position="41"/>
        <end position="64"/>
    </location>
</feature>
<dbReference type="PANTHER" id="PTHR16154">
    <property type="entry name" value="NEURABIN"/>
    <property type="match status" value="1"/>
</dbReference>
<sequence>MIKAESKGGERTLRSASPHRNAYKSDFHAIKCSFDGSKSEAAAKSYTNGSSDTREDSRGRPFGTRVNKIKNIFLQMDGQQQECQEAKVTVKSDVPQVSPTKLQFPVNTHKVNFNTATSPESHNLDKTPKGEDVEIDKVALAEKFSVTRKLFERGIKEQPAAEKQSPNRAVNRLSHGSSSDEGKSTRRVSGSSEITLKSDQSSTVKCQPDWNADSEKKHASRVSLNAGPMSKRLENYMGENDSEDNNTAAKGGMVPAKQHSITEQLPPTSPAKDSLPKPSTPAKETNSSPAADGTSKNSPSTAFVINKPPASGSNTGLKQTFPVTNAAYKPVSPTSDATNKALSPEKTTLISHGYKHSSSSGDGLKKTSVGGDDGKQHSPPPRDVKQPVPSADGIQNTNRAKYSEKTKTNDGIVQSPTKEKPPSQTSSSDRGVGMVRAELVVVQNESSESEENEDENVEDNVFEEQNEQHPKDLPTDLEKNLPSEKQNCTHQVIMRDVPKEAQKFTETVGESRVQEDNKLFDSLEVSQDGDVCEEDEEAAEDESELEEQAGQYTLDRASPVVYGIENAAFVDDRDVDQVLREEEEEEEEENEEDQMYREYDNCYEAPGLSDEEEPLPKRKIKFSSDPILVFSTFSNEEYDRRNDDVDPVAASAEYELEKRVEKMDVFPVEIEKGDNGLGISIIGMGVGADQGLEKLGIFVKTITERGAAEKDGRIQVNDQIVEVDSISLVGVTQLFAATVLKNTKGTVRFLIGREKPGTQSEVARLISETLEQEKNQLQQQHMDDPYEHSTEEEEHYEEDEGADERILGSNFSPGRNIEVFELPDSETLFMPTNMNSSQMTFKFNELQLKHGIAIAEINQLKEKLTALEEDKSLWEARESTLEQKITDSNDKILKFESFWLEAQALCKTVNEQLVETQTQYETLDKKYNKAKKLLKDYQQNELVPETERLDTSAHRAKGLLAQKAKRQPPSRIKLKESLTMASSHSQVSQEQLILLQDRGAEHLVDASRSKSELSSSPSLSPSQGDSVESTGSPSLSPPKETSSPHSPSGLAHNVKKRESKGKSKESKGMPDPHMVAELNEPSPAGKPKRRFPDFGGLRKSGGKGKKHDKEAMRASLDSRGSAELLEESGGNLSPAESMTSIPTCMPFSWFGDKEKDRDRDREPSSSSSSLPYATTETSSEQSQERKNKTLDDDPVATGKEYQWQNRAVSEWTNQQVCHWLMGMNMDQYTPEFTAKGVDGQQLLFLDSDKLKALGVSSQSDRSTIKKKLKDMRKAQEKMDKQREKREKEVRRSGKLPVSNDSVC</sequence>
<reference evidence="20" key="1">
    <citation type="submission" date="2021-04" db="EMBL/GenBank/DDBJ databases">
        <authorList>
            <consortium name="Wellcome Sanger Institute Data Sharing"/>
        </authorList>
    </citation>
    <scope>NUCLEOTIDE SEQUENCE [LARGE SCALE GENOMIC DNA]</scope>
</reference>
<dbReference type="FunFam" id="1.10.150.50:FF:000008">
    <property type="entry name" value="Neurabin-1 isoform 1-like protein"/>
    <property type="match status" value="1"/>
</dbReference>
<feature type="compositionally biased region" description="Basic and acidic residues" evidence="17">
    <location>
        <begin position="1060"/>
        <end position="1070"/>
    </location>
</feature>
<dbReference type="Proteomes" id="UP000265040">
    <property type="component" value="Chromosome 21"/>
</dbReference>
<dbReference type="GO" id="GO:0030425">
    <property type="term" value="C:dendrite"/>
    <property type="evidence" value="ECO:0007669"/>
    <property type="project" value="TreeGrafter"/>
</dbReference>
<feature type="region of interest" description="Disordered" evidence="17">
    <location>
        <begin position="774"/>
        <end position="808"/>
    </location>
</feature>
<dbReference type="InterPro" id="IPR043446">
    <property type="entry name" value="Neurabin-like"/>
</dbReference>
<dbReference type="GO" id="GO:0007015">
    <property type="term" value="P:actin filament organization"/>
    <property type="evidence" value="ECO:0007669"/>
    <property type="project" value="TreeGrafter"/>
</dbReference>
<evidence type="ECO:0000259" key="19">
    <source>
        <dbReference type="PROSITE" id="PS50106"/>
    </source>
</evidence>
<dbReference type="InterPro" id="IPR036034">
    <property type="entry name" value="PDZ_sf"/>
</dbReference>
<name>A0A7N6B8U1_ANATE</name>
<dbReference type="CDD" id="cd06790">
    <property type="entry name" value="PDZ_neurabin-like"/>
    <property type="match status" value="1"/>
</dbReference>
<evidence type="ECO:0000256" key="9">
    <source>
        <dbReference type="ARBA" id="ARBA00023203"/>
    </source>
</evidence>
<dbReference type="SUPFAM" id="SSF50156">
    <property type="entry name" value="PDZ domain-like"/>
    <property type="match status" value="1"/>
</dbReference>
<keyword evidence="7" id="KW-0770">Synapse</keyword>
<proteinExistence type="predicted"/>
<feature type="compositionally biased region" description="Basic and acidic residues" evidence="17">
    <location>
        <begin position="1271"/>
        <end position="1291"/>
    </location>
</feature>
<feature type="compositionally biased region" description="Low complexity" evidence="17">
    <location>
        <begin position="1012"/>
        <end position="1022"/>
    </location>
</feature>
<evidence type="ECO:0000313" key="20">
    <source>
        <dbReference type="Ensembl" id="ENSATEP00000059300.1"/>
    </source>
</evidence>
<feature type="compositionally biased region" description="Basic and acidic residues" evidence="17">
    <location>
        <begin position="466"/>
        <end position="482"/>
    </location>
</feature>
<keyword evidence="3" id="KW-0963">Cytoplasm</keyword>
<keyword evidence="4" id="KW-0597">Phosphoprotein</keyword>
<feature type="coiled-coil region" evidence="16">
    <location>
        <begin position="850"/>
        <end position="940"/>
    </location>
</feature>
<feature type="compositionally biased region" description="Polar residues" evidence="17">
    <location>
        <begin position="409"/>
        <end position="429"/>
    </location>
</feature>
<feature type="compositionally biased region" description="Acidic residues" evidence="17">
    <location>
        <begin position="530"/>
        <end position="547"/>
    </location>
</feature>
<feature type="compositionally biased region" description="Polar residues" evidence="17">
    <location>
        <begin position="164"/>
        <end position="177"/>
    </location>
</feature>
<dbReference type="Ensembl" id="ENSATET00000060789.2">
    <property type="protein sequence ID" value="ENSATEP00000059300.1"/>
    <property type="gene ID" value="ENSATEG00000015976.3"/>
</dbReference>
<evidence type="ECO:0000256" key="17">
    <source>
        <dbReference type="SAM" id="MobiDB-lite"/>
    </source>
</evidence>
<dbReference type="InterPro" id="IPR040645">
    <property type="entry name" value="Neurabin-1/2_PDZ"/>
</dbReference>
<dbReference type="GeneTree" id="ENSGT00940000164127"/>
<dbReference type="InterPro" id="IPR001660">
    <property type="entry name" value="SAM"/>
</dbReference>
<feature type="compositionally biased region" description="Basic and acidic residues" evidence="17">
    <location>
        <begin position="1182"/>
        <end position="1191"/>
    </location>
</feature>
<keyword evidence="6" id="KW-0524">Neurogenesis</keyword>
<evidence type="ECO:0000256" key="15">
    <source>
        <dbReference type="ARBA" id="ARBA00082439"/>
    </source>
</evidence>
<keyword evidence="2" id="KW-0217">Developmental protein</keyword>
<feature type="region of interest" description="Disordered" evidence="17">
    <location>
        <begin position="1"/>
        <end position="22"/>
    </location>
</feature>
<dbReference type="SMART" id="SM00454">
    <property type="entry name" value="SAM"/>
    <property type="match status" value="1"/>
</dbReference>
<feature type="compositionally biased region" description="Polar residues" evidence="17">
    <location>
        <begin position="311"/>
        <end position="323"/>
    </location>
</feature>
<dbReference type="GO" id="GO:0019722">
    <property type="term" value="P:calcium-mediated signaling"/>
    <property type="evidence" value="ECO:0007669"/>
    <property type="project" value="TreeGrafter"/>
</dbReference>
<feature type="compositionally biased region" description="Polar residues" evidence="17">
    <location>
        <begin position="1170"/>
        <end position="1181"/>
    </location>
</feature>
<feature type="domain" description="SAM" evidence="18">
    <location>
        <begin position="1211"/>
        <end position="1274"/>
    </location>
</feature>
<organism evidence="20 21">
    <name type="scientific">Anabas testudineus</name>
    <name type="common">Climbing perch</name>
    <name type="synonym">Anthias testudineus</name>
    <dbReference type="NCBI Taxonomy" id="64144"/>
    <lineage>
        <taxon>Eukaryota</taxon>
        <taxon>Metazoa</taxon>
        <taxon>Chordata</taxon>
        <taxon>Craniata</taxon>
        <taxon>Vertebrata</taxon>
        <taxon>Euteleostomi</taxon>
        <taxon>Actinopterygii</taxon>
        <taxon>Neopterygii</taxon>
        <taxon>Teleostei</taxon>
        <taxon>Neoteleostei</taxon>
        <taxon>Acanthomorphata</taxon>
        <taxon>Anabantaria</taxon>
        <taxon>Anabantiformes</taxon>
        <taxon>Anabantoidei</taxon>
        <taxon>Anabantidae</taxon>
        <taxon>Anabas</taxon>
    </lineage>
</organism>
<feature type="compositionally biased region" description="Basic and acidic residues" evidence="17">
    <location>
        <begin position="1151"/>
        <end position="1163"/>
    </location>
</feature>
<evidence type="ECO:0000256" key="1">
    <source>
        <dbReference type="ARBA" id="ARBA00004245"/>
    </source>
</evidence>
<feature type="region of interest" description="Disordered" evidence="17">
    <location>
        <begin position="1004"/>
        <end position="1202"/>
    </location>
</feature>
<evidence type="ECO:0000256" key="13">
    <source>
        <dbReference type="ARBA" id="ARBA00076637"/>
    </source>
</evidence>
<accession>A0A7N6B8U1</accession>
<evidence type="ECO:0000256" key="5">
    <source>
        <dbReference type="ARBA" id="ARBA00022782"/>
    </source>
</evidence>
<evidence type="ECO:0000256" key="2">
    <source>
        <dbReference type="ARBA" id="ARBA00022473"/>
    </source>
</evidence>
<dbReference type="GO" id="GO:0005737">
    <property type="term" value="C:cytoplasm"/>
    <property type="evidence" value="ECO:0007669"/>
    <property type="project" value="TreeGrafter"/>
</dbReference>
<feature type="compositionally biased region" description="Polar residues" evidence="17">
    <location>
        <begin position="1130"/>
        <end position="1142"/>
    </location>
</feature>
<dbReference type="Pfam" id="PF17817">
    <property type="entry name" value="PDZ_5"/>
    <property type="match status" value="1"/>
</dbReference>
<feature type="compositionally biased region" description="Basic and acidic residues" evidence="17">
    <location>
        <begin position="1"/>
        <end position="13"/>
    </location>
</feature>
<feature type="region of interest" description="Disordered" evidence="17">
    <location>
        <begin position="525"/>
        <end position="551"/>
    </location>
</feature>
<evidence type="ECO:0000256" key="10">
    <source>
        <dbReference type="ARBA" id="ARBA00023212"/>
    </source>
</evidence>
<dbReference type="Pfam" id="PF00595">
    <property type="entry name" value="PDZ"/>
    <property type="match status" value="1"/>
</dbReference>
<protein>
    <recommendedName>
        <fullName evidence="12">Neurabin-1</fullName>
    </recommendedName>
    <alternativeName>
        <fullName evidence="14">Neurabin-I</fullName>
    </alternativeName>
    <alternativeName>
        <fullName evidence="13">Neural tissue-specific F-actin-binding protein I</fullName>
    </alternativeName>
    <alternativeName>
        <fullName evidence="15">Protein phosphatase 1 regulatory subunit 9A</fullName>
    </alternativeName>
</protein>
<keyword evidence="5" id="KW-0221">Differentiation</keyword>
<evidence type="ECO:0000256" key="6">
    <source>
        <dbReference type="ARBA" id="ARBA00022902"/>
    </source>
</evidence>
<evidence type="ECO:0000256" key="8">
    <source>
        <dbReference type="ARBA" id="ARBA00023054"/>
    </source>
</evidence>
<dbReference type="PANTHER" id="PTHR16154:SF26">
    <property type="entry name" value="PROTEIN PHOSPHATASE 1 REGULATORY SUBUNIT 9 LIKE"/>
    <property type="match status" value="1"/>
</dbReference>
<evidence type="ECO:0000256" key="11">
    <source>
        <dbReference type="ARBA" id="ARBA00034103"/>
    </source>
</evidence>
<dbReference type="FunFam" id="2.30.42.10:FF:000010">
    <property type="entry name" value="Neurabin-1 isoform 1"/>
    <property type="match status" value="1"/>
</dbReference>
<evidence type="ECO:0000313" key="21">
    <source>
        <dbReference type="Proteomes" id="UP000265040"/>
    </source>
</evidence>
<evidence type="ECO:0000256" key="12">
    <source>
        <dbReference type="ARBA" id="ARBA00067399"/>
    </source>
</evidence>
<evidence type="ECO:0000256" key="7">
    <source>
        <dbReference type="ARBA" id="ARBA00023018"/>
    </source>
</evidence>
<feature type="compositionally biased region" description="Polar residues" evidence="17">
    <location>
        <begin position="282"/>
        <end position="303"/>
    </location>
</feature>
<keyword evidence="10" id="KW-0206">Cytoskeleton</keyword>
<dbReference type="PROSITE" id="PS50105">
    <property type="entry name" value="SAM_DOMAIN"/>
    <property type="match status" value="1"/>
</dbReference>
<feature type="compositionally biased region" description="Polar residues" evidence="17">
    <location>
        <begin position="1023"/>
        <end position="1046"/>
    </location>
</feature>
<dbReference type="GO" id="GO:0014069">
    <property type="term" value="C:postsynaptic density"/>
    <property type="evidence" value="ECO:0007669"/>
    <property type="project" value="TreeGrafter"/>
</dbReference>
<comment type="subcellular location">
    <subcellularLocation>
        <location evidence="1">Cytoplasm</location>
        <location evidence="1">Cytoskeleton</location>
    </subcellularLocation>
    <subcellularLocation>
        <location evidence="11">Synapse</location>
    </subcellularLocation>
</comment>
<dbReference type="InterPro" id="IPR013761">
    <property type="entry name" value="SAM/pointed_sf"/>
</dbReference>
<evidence type="ECO:0000256" key="3">
    <source>
        <dbReference type="ARBA" id="ARBA00022490"/>
    </source>
</evidence>
<dbReference type="Gene3D" id="1.10.150.50">
    <property type="entry name" value="Transcription Factor, Ets-1"/>
    <property type="match status" value="1"/>
</dbReference>
<feature type="compositionally biased region" description="Acidic residues" evidence="17">
    <location>
        <begin position="447"/>
        <end position="465"/>
    </location>
</feature>
<evidence type="ECO:0000256" key="14">
    <source>
        <dbReference type="ARBA" id="ARBA00077125"/>
    </source>
</evidence>
<evidence type="ECO:0000256" key="4">
    <source>
        <dbReference type="ARBA" id="ARBA00022553"/>
    </source>
</evidence>
<evidence type="ECO:0000256" key="16">
    <source>
        <dbReference type="SAM" id="Coils"/>
    </source>
</evidence>
<feature type="region of interest" description="Disordered" evidence="17">
    <location>
        <begin position="153"/>
        <end position="485"/>
    </location>
</feature>
<dbReference type="PROSITE" id="PS50106">
    <property type="entry name" value="PDZ"/>
    <property type="match status" value="1"/>
</dbReference>
<dbReference type="GO" id="GO:0031175">
    <property type="term" value="P:neuron projection development"/>
    <property type="evidence" value="ECO:0007669"/>
    <property type="project" value="TreeGrafter"/>
</dbReference>
<dbReference type="GO" id="GO:0051015">
    <property type="term" value="F:actin filament binding"/>
    <property type="evidence" value="ECO:0007669"/>
    <property type="project" value="TreeGrafter"/>
</dbReference>
<dbReference type="GO" id="GO:0015629">
    <property type="term" value="C:actin cytoskeleton"/>
    <property type="evidence" value="ECO:0007669"/>
    <property type="project" value="TreeGrafter"/>
</dbReference>
<dbReference type="Pfam" id="PF07647">
    <property type="entry name" value="SAM_2"/>
    <property type="match status" value="1"/>
</dbReference>
<keyword evidence="8 16" id="KW-0175">Coiled coil</keyword>
<feature type="compositionally biased region" description="Polar residues" evidence="17">
    <location>
        <begin position="332"/>
        <end position="361"/>
    </location>
</feature>
<keyword evidence="9" id="KW-0009">Actin-binding</keyword>
<feature type="compositionally biased region" description="Acidic residues" evidence="17">
    <location>
        <begin position="790"/>
        <end position="802"/>
    </location>
</feature>
<feature type="compositionally biased region" description="Polar residues" evidence="17">
    <location>
        <begin position="187"/>
        <end position="205"/>
    </location>
</feature>
<dbReference type="SMART" id="SM00228">
    <property type="entry name" value="PDZ"/>
    <property type="match status" value="1"/>
</dbReference>
<evidence type="ECO:0000259" key="18">
    <source>
        <dbReference type="PROSITE" id="PS50105"/>
    </source>
</evidence>
<feature type="region of interest" description="Disordered" evidence="17">
    <location>
        <begin position="1256"/>
        <end position="1303"/>
    </location>
</feature>